<accession>A0A6A0A6L6</accession>
<sequence>MVYDAMDRGDEEQRLSVRATDEGLAAAPAPAATAEAWRKSPYVAQQTTLRGGADTRPRTDCKYSASRPSTSATAASASSYAASTPCINEHRATQGRDVGFIRCSPHASVSN</sequence>
<dbReference type="AlphaFoldDB" id="A0A6A0A6L6"/>
<comment type="caution">
    <text evidence="2">The sequence shown here is derived from an EMBL/GenBank/DDBJ whole genome shotgun (WGS) entry which is preliminary data.</text>
</comment>
<evidence type="ECO:0000256" key="1">
    <source>
        <dbReference type="SAM" id="MobiDB-lite"/>
    </source>
</evidence>
<feature type="compositionally biased region" description="Low complexity" evidence="1">
    <location>
        <begin position="63"/>
        <end position="78"/>
    </location>
</feature>
<dbReference type="EMBL" id="BLLF01003758">
    <property type="protein sequence ID" value="GFH28141.1"/>
    <property type="molecule type" value="Genomic_DNA"/>
</dbReference>
<keyword evidence="3" id="KW-1185">Reference proteome</keyword>
<reference evidence="2 3" key="1">
    <citation type="submission" date="2020-02" db="EMBL/GenBank/DDBJ databases">
        <title>Draft genome sequence of Haematococcus lacustris strain NIES-144.</title>
        <authorList>
            <person name="Morimoto D."/>
            <person name="Nakagawa S."/>
            <person name="Yoshida T."/>
            <person name="Sawayama S."/>
        </authorList>
    </citation>
    <scope>NUCLEOTIDE SEQUENCE [LARGE SCALE GENOMIC DNA]</scope>
    <source>
        <strain evidence="2 3">NIES-144</strain>
    </source>
</reference>
<protein>
    <submittedName>
        <fullName evidence="2">Uncharacterized protein</fullName>
    </submittedName>
</protein>
<organism evidence="2 3">
    <name type="scientific">Haematococcus lacustris</name>
    <name type="common">Green alga</name>
    <name type="synonym">Haematococcus pluvialis</name>
    <dbReference type="NCBI Taxonomy" id="44745"/>
    <lineage>
        <taxon>Eukaryota</taxon>
        <taxon>Viridiplantae</taxon>
        <taxon>Chlorophyta</taxon>
        <taxon>core chlorophytes</taxon>
        <taxon>Chlorophyceae</taxon>
        <taxon>CS clade</taxon>
        <taxon>Chlamydomonadales</taxon>
        <taxon>Haematococcaceae</taxon>
        <taxon>Haematococcus</taxon>
    </lineage>
</organism>
<feature type="region of interest" description="Disordered" evidence="1">
    <location>
        <begin position="46"/>
        <end position="78"/>
    </location>
</feature>
<name>A0A6A0A6L6_HAELA</name>
<dbReference type="Proteomes" id="UP000485058">
    <property type="component" value="Unassembled WGS sequence"/>
</dbReference>
<evidence type="ECO:0000313" key="3">
    <source>
        <dbReference type="Proteomes" id="UP000485058"/>
    </source>
</evidence>
<gene>
    <name evidence="2" type="ORF">HaLaN_26583</name>
</gene>
<evidence type="ECO:0000313" key="2">
    <source>
        <dbReference type="EMBL" id="GFH28141.1"/>
    </source>
</evidence>
<proteinExistence type="predicted"/>